<comment type="caution">
    <text evidence="3">The sequence shown here is derived from an EMBL/GenBank/DDBJ whole genome shotgun (WGS) entry which is preliminary data.</text>
</comment>
<reference evidence="3 4" key="1">
    <citation type="journal article" date="2019" name="Int. J. Syst. Evol. Microbiol.">
        <title>The Global Catalogue of Microorganisms (GCM) 10K type strain sequencing project: providing services to taxonomists for standard genome sequencing and annotation.</title>
        <authorList>
            <consortium name="The Broad Institute Genomics Platform"/>
            <consortium name="The Broad Institute Genome Sequencing Center for Infectious Disease"/>
            <person name="Wu L."/>
            <person name="Ma J."/>
        </authorList>
    </citation>
    <scope>NUCLEOTIDE SEQUENCE [LARGE SCALE GENOMIC DNA]</scope>
    <source>
        <strain evidence="3 4">JCM 14326</strain>
    </source>
</reference>
<dbReference type="SUPFAM" id="SSF56059">
    <property type="entry name" value="Glutathione synthetase ATP-binding domain-like"/>
    <property type="match status" value="1"/>
</dbReference>
<keyword evidence="4" id="KW-1185">Reference proteome</keyword>
<sequence length="421" mass="46096">MTRAQKTYRPTRGGLQAAVHPVILGGDAGAYSLARAFHEAYGVRSTVVSIRPTRNVRYSRILDNVVEPELDDPDAMVAVIRRVAAASGAPVMAVTCTDWYVRALAEQRGRIEDVAVVPYTTPRLLDRVMDKYRFSRLCQELGVPHPRTTVARGGGAMPDLDAAFPVIAKPADNIAWHHTSFAGKRKVHRLDDEAQLSWLLAASGDAGYTGEFLVQEFIPGDDSQMRVMTTYSDGAGTVRMAYGGRVLLEERTPGTLGNPAAILTGPLPEIEEHARRLVEHLGWTGFANFDVKVDPRTGQGHFLELNPRTGRSNFYLTASGINPATFWVGEHLQGGTFPGPEPSQVLYRIVPDAVLGAYVHDDALLSEARKARKVVHPLKYRKDRSPRRDAWVRLAEVNQVRKFARYPGGSAGPVGDARAAG</sequence>
<dbReference type="InterPro" id="IPR011761">
    <property type="entry name" value="ATP-grasp"/>
</dbReference>
<evidence type="ECO:0000259" key="2">
    <source>
        <dbReference type="PROSITE" id="PS50975"/>
    </source>
</evidence>
<evidence type="ECO:0000256" key="1">
    <source>
        <dbReference type="PROSITE-ProRule" id="PRU00409"/>
    </source>
</evidence>
<evidence type="ECO:0000313" key="3">
    <source>
        <dbReference type="EMBL" id="GAA1867975.1"/>
    </source>
</evidence>
<dbReference type="RefSeq" id="WP_344103950.1">
    <property type="nucleotide sequence ID" value="NZ_BAAANL010000005.1"/>
</dbReference>
<name>A0ABN2NGA9_9MICO</name>
<dbReference type="EMBL" id="BAAANL010000005">
    <property type="protein sequence ID" value="GAA1867975.1"/>
    <property type="molecule type" value="Genomic_DNA"/>
</dbReference>
<feature type="domain" description="ATP-grasp" evidence="2">
    <location>
        <begin position="135"/>
        <end position="332"/>
    </location>
</feature>
<gene>
    <name evidence="3" type="ORF">GCM10009751_28100</name>
</gene>
<keyword evidence="3" id="KW-0436">Ligase</keyword>
<accession>A0ABN2NGA9</accession>
<dbReference type="PROSITE" id="PS50975">
    <property type="entry name" value="ATP_GRASP"/>
    <property type="match status" value="1"/>
</dbReference>
<dbReference type="PANTHER" id="PTHR23132">
    <property type="entry name" value="D-ALANINE--D-ALANINE LIGASE"/>
    <property type="match status" value="1"/>
</dbReference>
<dbReference type="Proteomes" id="UP001501094">
    <property type="component" value="Unassembled WGS sequence"/>
</dbReference>
<keyword evidence="1" id="KW-0547">Nucleotide-binding</keyword>
<organism evidence="3 4">
    <name type="scientific">Myceligenerans crystallogenes</name>
    <dbReference type="NCBI Taxonomy" id="316335"/>
    <lineage>
        <taxon>Bacteria</taxon>
        <taxon>Bacillati</taxon>
        <taxon>Actinomycetota</taxon>
        <taxon>Actinomycetes</taxon>
        <taxon>Micrococcales</taxon>
        <taxon>Promicromonosporaceae</taxon>
        <taxon>Myceligenerans</taxon>
    </lineage>
</organism>
<dbReference type="PANTHER" id="PTHR23132:SF23">
    <property type="entry name" value="D-ALANINE--D-ALANINE LIGASE B"/>
    <property type="match status" value="1"/>
</dbReference>
<dbReference type="Gene3D" id="3.30.470.20">
    <property type="entry name" value="ATP-grasp fold, B domain"/>
    <property type="match status" value="1"/>
</dbReference>
<protein>
    <submittedName>
        <fullName evidence="3">Carboxylate--amine ligase</fullName>
    </submittedName>
</protein>
<keyword evidence="1" id="KW-0067">ATP-binding</keyword>
<dbReference type="GO" id="GO:0016874">
    <property type="term" value="F:ligase activity"/>
    <property type="evidence" value="ECO:0007669"/>
    <property type="project" value="UniProtKB-KW"/>
</dbReference>
<evidence type="ECO:0000313" key="4">
    <source>
        <dbReference type="Proteomes" id="UP001501094"/>
    </source>
</evidence>
<proteinExistence type="predicted"/>